<evidence type="ECO:0000313" key="3">
    <source>
        <dbReference type="Proteomes" id="UP000198432"/>
    </source>
</evidence>
<name>A0A239L5C0_9BACT</name>
<gene>
    <name evidence="2" type="ORF">SAMN06296052_1366</name>
</gene>
<organism evidence="2 3">
    <name type="scientific">Pontibacter ummariensis</name>
    <dbReference type="NCBI Taxonomy" id="1610492"/>
    <lineage>
        <taxon>Bacteria</taxon>
        <taxon>Pseudomonadati</taxon>
        <taxon>Bacteroidota</taxon>
        <taxon>Cytophagia</taxon>
        <taxon>Cytophagales</taxon>
        <taxon>Hymenobacteraceae</taxon>
        <taxon>Pontibacter</taxon>
    </lineage>
</organism>
<dbReference type="EMBL" id="FZOQ01000036">
    <property type="protein sequence ID" value="SNT25510.1"/>
    <property type="molecule type" value="Genomic_DNA"/>
</dbReference>
<dbReference type="AlphaFoldDB" id="A0A239L5C0"/>
<reference evidence="3" key="1">
    <citation type="submission" date="2017-06" db="EMBL/GenBank/DDBJ databases">
        <authorList>
            <person name="Varghese N."/>
            <person name="Submissions S."/>
        </authorList>
    </citation>
    <scope>NUCLEOTIDE SEQUENCE [LARGE SCALE GENOMIC DNA]</scope>
    <source>
        <strain evidence="3">NKM1</strain>
    </source>
</reference>
<dbReference type="Proteomes" id="UP000198432">
    <property type="component" value="Unassembled WGS sequence"/>
</dbReference>
<proteinExistence type="predicted"/>
<accession>A0A239L5C0</accession>
<evidence type="ECO:0000313" key="2">
    <source>
        <dbReference type="EMBL" id="SNT25510.1"/>
    </source>
</evidence>
<sequence>MKRDLSSVKPDMRQMKWKAYGMKTDVQGIKQEPQKRQGCSPKLP</sequence>
<protein>
    <submittedName>
        <fullName evidence="2">Uncharacterized protein</fullName>
    </submittedName>
</protein>
<keyword evidence="3" id="KW-1185">Reference proteome</keyword>
<evidence type="ECO:0000256" key="1">
    <source>
        <dbReference type="SAM" id="MobiDB-lite"/>
    </source>
</evidence>
<feature type="region of interest" description="Disordered" evidence="1">
    <location>
        <begin position="25"/>
        <end position="44"/>
    </location>
</feature>